<gene>
    <name evidence="1" type="ORF">SAMN04488096_1196</name>
</gene>
<evidence type="ECO:0000313" key="1">
    <source>
        <dbReference type="EMBL" id="SHJ24813.1"/>
    </source>
</evidence>
<proteinExistence type="predicted"/>
<dbReference type="RefSeq" id="WP_234971641.1">
    <property type="nucleotide sequence ID" value="NZ_FQYY01000019.1"/>
</dbReference>
<organism evidence="1 2">
    <name type="scientific">Mesonia phycicola</name>
    <dbReference type="NCBI Taxonomy" id="579105"/>
    <lineage>
        <taxon>Bacteria</taxon>
        <taxon>Pseudomonadati</taxon>
        <taxon>Bacteroidota</taxon>
        <taxon>Flavobacteriia</taxon>
        <taxon>Flavobacteriales</taxon>
        <taxon>Flavobacteriaceae</taxon>
        <taxon>Mesonia</taxon>
    </lineage>
</organism>
<reference evidence="1 2" key="1">
    <citation type="submission" date="2016-11" db="EMBL/GenBank/DDBJ databases">
        <authorList>
            <person name="Jaros S."/>
            <person name="Januszkiewicz K."/>
            <person name="Wedrychowicz H."/>
        </authorList>
    </citation>
    <scope>NUCLEOTIDE SEQUENCE [LARGE SCALE GENOMIC DNA]</scope>
    <source>
        <strain evidence="1 2">DSM 21425</strain>
    </source>
</reference>
<dbReference type="AlphaFoldDB" id="A0A1M6HRM0"/>
<keyword evidence="2" id="KW-1185">Reference proteome</keyword>
<dbReference type="STRING" id="579105.SAMN04488096_1196"/>
<accession>A0A1M6HRM0</accession>
<protein>
    <submittedName>
        <fullName evidence="1">Uncharacterized protein</fullName>
    </submittedName>
</protein>
<sequence length="62" mass="7265">MIIQKGNQIFSLVKTCRETPIGGTWNDYEKKFIKYLTKQGDEEFKVLNSNCGMDKYELKTIK</sequence>
<dbReference type="Proteomes" id="UP000184225">
    <property type="component" value="Unassembled WGS sequence"/>
</dbReference>
<feature type="non-terminal residue" evidence="1">
    <location>
        <position position="62"/>
    </location>
</feature>
<name>A0A1M6HRM0_9FLAO</name>
<dbReference type="EMBL" id="FQYY01000019">
    <property type="protein sequence ID" value="SHJ24813.1"/>
    <property type="molecule type" value="Genomic_DNA"/>
</dbReference>
<evidence type="ECO:0000313" key="2">
    <source>
        <dbReference type="Proteomes" id="UP000184225"/>
    </source>
</evidence>